<dbReference type="GO" id="GO:0005615">
    <property type="term" value="C:extracellular space"/>
    <property type="evidence" value="ECO:0007669"/>
    <property type="project" value="InterPro"/>
</dbReference>
<dbReference type="AlphaFoldDB" id="A0A6L2PX27"/>
<proteinExistence type="inferred from homology"/>
<gene>
    <name evidence="6" type="ORF">Cfor_00432</name>
</gene>
<dbReference type="PANTHER" id="PTHR11461:SF357">
    <property type="entry name" value="SERINE PROTEASE INHIBITOR 27A"/>
    <property type="match status" value="1"/>
</dbReference>
<evidence type="ECO:0000256" key="3">
    <source>
        <dbReference type="RuleBase" id="RU000411"/>
    </source>
</evidence>
<evidence type="ECO:0000256" key="1">
    <source>
        <dbReference type="ARBA" id="ARBA00022690"/>
    </source>
</evidence>
<feature type="domain" description="Serpin" evidence="5">
    <location>
        <begin position="32"/>
        <end position="364"/>
    </location>
</feature>
<organism evidence="6 7">
    <name type="scientific">Coptotermes formosanus</name>
    <name type="common">Formosan subterranean termite</name>
    <dbReference type="NCBI Taxonomy" id="36987"/>
    <lineage>
        <taxon>Eukaryota</taxon>
        <taxon>Metazoa</taxon>
        <taxon>Ecdysozoa</taxon>
        <taxon>Arthropoda</taxon>
        <taxon>Hexapoda</taxon>
        <taxon>Insecta</taxon>
        <taxon>Pterygota</taxon>
        <taxon>Neoptera</taxon>
        <taxon>Polyneoptera</taxon>
        <taxon>Dictyoptera</taxon>
        <taxon>Blattodea</taxon>
        <taxon>Blattoidea</taxon>
        <taxon>Termitoidae</taxon>
        <taxon>Rhinotermitidae</taxon>
        <taxon>Coptotermes</taxon>
    </lineage>
</organism>
<keyword evidence="2" id="KW-0722">Serine protease inhibitor</keyword>
<dbReference type="InParanoid" id="A0A6L2PX27"/>
<dbReference type="Pfam" id="PF00079">
    <property type="entry name" value="Serpin"/>
    <property type="match status" value="1"/>
</dbReference>
<dbReference type="SUPFAM" id="SSF56574">
    <property type="entry name" value="Serpins"/>
    <property type="match status" value="1"/>
</dbReference>
<evidence type="ECO:0000313" key="6">
    <source>
        <dbReference type="EMBL" id="GFG37183.1"/>
    </source>
</evidence>
<name>A0A6L2PX27_COPFO</name>
<sequence>MSLTVQQSASQLNNNRAKQEAESRDRFNFFDLELLKVLASSQHGNLLLSPASVKASLAMILEGAAGNSAKQVREALRLPDDERDIRQHFNNFLNSLQADSPPNVVEAANQIFLSHTITPQLQYQNILKKYYYAEIERVDFSSPGYAAQSINRWVNMLTHGQIPFLVDPGSISRNTKLMLASAMYFKGKWKNAFDLDKTTQNCFYVEVDQCFNANFMDTVKTYNYAYIGNLHAQAVELPYEGNQFSLLLLVPTKRNAVHQLIRDLSHASLHHIVSSLEATDILISLPRFSIDYSTDLIHTLNELGIHEVFSTNANLTGMVQWINYDLHVSNFLHKAKIEINEYGTVAAAATGNFSTNSFCTITNT</sequence>
<evidence type="ECO:0000256" key="4">
    <source>
        <dbReference type="SAM" id="MobiDB-lite"/>
    </source>
</evidence>
<dbReference type="Gene3D" id="3.30.497.10">
    <property type="entry name" value="Antithrombin, subunit I, domain 2"/>
    <property type="match status" value="1"/>
</dbReference>
<keyword evidence="1" id="KW-0646">Protease inhibitor</keyword>
<dbReference type="Gene3D" id="2.30.39.10">
    <property type="entry name" value="Alpha-1-antitrypsin, domain 1"/>
    <property type="match status" value="1"/>
</dbReference>
<dbReference type="InterPro" id="IPR036186">
    <property type="entry name" value="Serpin_sf"/>
</dbReference>
<dbReference type="SMART" id="SM00093">
    <property type="entry name" value="SERPIN"/>
    <property type="match status" value="1"/>
</dbReference>
<accession>A0A6L2PX27</accession>
<feature type="compositionally biased region" description="Polar residues" evidence="4">
    <location>
        <begin position="1"/>
        <end position="16"/>
    </location>
</feature>
<evidence type="ECO:0000313" key="7">
    <source>
        <dbReference type="Proteomes" id="UP000502823"/>
    </source>
</evidence>
<dbReference type="Proteomes" id="UP000502823">
    <property type="component" value="Unassembled WGS sequence"/>
</dbReference>
<dbReference type="InterPro" id="IPR000215">
    <property type="entry name" value="Serpin_fam"/>
</dbReference>
<dbReference type="GO" id="GO:0004867">
    <property type="term" value="F:serine-type endopeptidase inhibitor activity"/>
    <property type="evidence" value="ECO:0007669"/>
    <property type="project" value="UniProtKB-KW"/>
</dbReference>
<comment type="similarity">
    <text evidence="3">Belongs to the serpin family.</text>
</comment>
<dbReference type="InterPro" id="IPR023796">
    <property type="entry name" value="Serpin_dom"/>
</dbReference>
<evidence type="ECO:0000259" key="5">
    <source>
        <dbReference type="SMART" id="SM00093"/>
    </source>
</evidence>
<dbReference type="InterPro" id="IPR042185">
    <property type="entry name" value="Serpin_sf_2"/>
</dbReference>
<keyword evidence="7" id="KW-1185">Reference proteome</keyword>
<dbReference type="OrthoDB" id="9518664at2759"/>
<reference evidence="7" key="1">
    <citation type="submission" date="2020-01" db="EMBL/GenBank/DDBJ databases">
        <title>Draft genome sequence of the Termite Coptotermes fromosanus.</title>
        <authorList>
            <person name="Itakura S."/>
            <person name="Yosikawa Y."/>
            <person name="Umezawa K."/>
        </authorList>
    </citation>
    <scope>NUCLEOTIDE SEQUENCE [LARGE SCALE GENOMIC DNA]</scope>
</reference>
<dbReference type="PANTHER" id="PTHR11461">
    <property type="entry name" value="SERINE PROTEASE INHIBITOR, SERPIN"/>
    <property type="match status" value="1"/>
</dbReference>
<evidence type="ECO:0000256" key="2">
    <source>
        <dbReference type="ARBA" id="ARBA00022900"/>
    </source>
</evidence>
<dbReference type="InterPro" id="IPR042178">
    <property type="entry name" value="Serpin_sf_1"/>
</dbReference>
<comment type="caution">
    <text evidence="6">The sequence shown here is derived from an EMBL/GenBank/DDBJ whole genome shotgun (WGS) entry which is preliminary data.</text>
</comment>
<dbReference type="EMBL" id="BLKM01000679">
    <property type="protein sequence ID" value="GFG37183.1"/>
    <property type="molecule type" value="Genomic_DNA"/>
</dbReference>
<feature type="region of interest" description="Disordered" evidence="4">
    <location>
        <begin position="1"/>
        <end position="20"/>
    </location>
</feature>
<protein>
    <recommendedName>
        <fullName evidence="5">Serpin domain-containing protein</fullName>
    </recommendedName>
</protein>